<dbReference type="Pfam" id="PF00486">
    <property type="entry name" value="Trans_reg_C"/>
    <property type="match status" value="1"/>
</dbReference>
<dbReference type="InterPro" id="IPR016032">
    <property type="entry name" value="Sig_transdc_resp-reg_C-effctor"/>
</dbReference>
<keyword evidence="2" id="KW-0902">Two-component regulatory system</keyword>
<sequence>MPAIRPSRIARTAPEHCGSFSAAACGNTRTQIPGFKAGGTSGIRSAVTGTPHILLVEDDREISQLVARYLRGNDLRVSLAGDGREMDRLLADSRIDLIILDLMLPGEDGLSICRRLRAQSGVPILMLTAKGEEIDRIVGLEIGADDYLAKPFNPRELLARIRAVLRRGAGTEREEDGARRLAFAGFVLDPDLRQLVNPDGAQVALTAAEFDLLHAMGLRPGRVLSRDQLLDLTQGRAPGPFERSIDVLISRIRQKIERDPRNPEMIKTIRSGGYVFTPAVTRA</sequence>
<evidence type="ECO:0000256" key="4">
    <source>
        <dbReference type="ARBA" id="ARBA00023125"/>
    </source>
</evidence>
<dbReference type="SUPFAM" id="SSF46894">
    <property type="entry name" value="C-terminal effector domain of the bipartite response regulators"/>
    <property type="match status" value="1"/>
</dbReference>
<feature type="domain" description="Response regulatory" evidence="8">
    <location>
        <begin position="52"/>
        <end position="165"/>
    </location>
</feature>
<dbReference type="PROSITE" id="PS51755">
    <property type="entry name" value="OMPR_PHOB"/>
    <property type="match status" value="1"/>
</dbReference>
<dbReference type="Gene3D" id="6.10.250.690">
    <property type="match status" value="1"/>
</dbReference>
<proteinExistence type="predicted"/>
<evidence type="ECO:0000313" key="10">
    <source>
        <dbReference type="EMBL" id="GJD99805.1"/>
    </source>
</evidence>
<dbReference type="InterPro" id="IPR011006">
    <property type="entry name" value="CheY-like_superfamily"/>
</dbReference>
<evidence type="ECO:0000256" key="5">
    <source>
        <dbReference type="ARBA" id="ARBA00023163"/>
    </source>
</evidence>
<keyword evidence="11" id="KW-1185">Reference proteome</keyword>
<reference evidence="10" key="2">
    <citation type="submission" date="2021-08" db="EMBL/GenBank/DDBJ databases">
        <authorList>
            <person name="Tani A."/>
            <person name="Ola A."/>
            <person name="Ogura Y."/>
            <person name="Katsura K."/>
            <person name="Hayashi T."/>
        </authorList>
    </citation>
    <scope>NUCLEOTIDE SEQUENCE</scope>
    <source>
        <strain evidence="10">DSM 17168</strain>
    </source>
</reference>
<dbReference type="InterPro" id="IPR001789">
    <property type="entry name" value="Sig_transdc_resp-reg_receiver"/>
</dbReference>
<accession>A0ABQ4SBI3</accession>
<feature type="domain" description="OmpR/PhoB-type" evidence="9">
    <location>
        <begin position="178"/>
        <end position="278"/>
    </location>
</feature>
<dbReference type="PANTHER" id="PTHR48111">
    <property type="entry name" value="REGULATOR OF RPOS"/>
    <property type="match status" value="1"/>
</dbReference>
<dbReference type="InterPro" id="IPR036388">
    <property type="entry name" value="WH-like_DNA-bd_sf"/>
</dbReference>
<dbReference type="PROSITE" id="PS50110">
    <property type="entry name" value="RESPONSE_REGULATORY"/>
    <property type="match status" value="1"/>
</dbReference>
<protein>
    <submittedName>
        <fullName evidence="10">Transcriptional regulatory protein OmpR</fullName>
    </submittedName>
</protein>
<name>A0ABQ4SBI3_9HYPH</name>
<keyword evidence="5" id="KW-0804">Transcription</keyword>
<evidence type="ECO:0000256" key="7">
    <source>
        <dbReference type="PROSITE-ProRule" id="PRU01091"/>
    </source>
</evidence>
<dbReference type="SMART" id="SM00448">
    <property type="entry name" value="REC"/>
    <property type="match status" value="1"/>
</dbReference>
<dbReference type="SUPFAM" id="SSF52172">
    <property type="entry name" value="CheY-like"/>
    <property type="match status" value="1"/>
</dbReference>
<keyword evidence="1 6" id="KW-0597">Phosphoprotein</keyword>
<dbReference type="CDD" id="cd00383">
    <property type="entry name" value="trans_reg_C"/>
    <property type="match status" value="1"/>
</dbReference>
<reference evidence="10" key="1">
    <citation type="journal article" date="2021" name="Front. Microbiol.">
        <title>Comprehensive Comparative Genomics and Phenotyping of Methylobacterium Species.</title>
        <authorList>
            <person name="Alessa O."/>
            <person name="Ogura Y."/>
            <person name="Fujitani Y."/>
            <person name="Takami H."/>
            <person name="Hayashi T."/>
            <person name="Sahin N."/>
            <person name="Tani A."/>
        </authorList>
    </citation>
    <scope>NUCLEOTIDE SEQUENCE</scope>
    <source>
        <strain evidence="10">DSM 17168</strain>
    </source>
</reference>
<feature type="modified residue" description="4-aspartylphosphate" evidence="6">
    <location>
        <position position="101"/>
    </location>
</feature>
<dbReference type="Proteomes" id="UP001055153">
    <property type="component" value="Unassembled WGS sequence"/>
</dbReference>
<dbReference type="Gene3D" id="1.10.10.10">
    <property type="entry name" value="Winged helix-like DNA-binding domain superfamily/Winged helix DNA-binding domain"/>
    <property type="match status" value="1"/>
</dbReference>
<dbReference type="InterPro" id="IPR001867">
    <property type="entry name" value="OmpR/PhoB-type_DNA-bd"/>
</dbReference>
<comment type="caution">
    <text evidence="10">The sequence shown here is derived from an EMBL/GenBank/DDBJ whole genome shotgun (WGS) entry which is preliminary data.</text>
</comment>
<evidence type="ECO:0000256" key="1">
    <source>
        <dbReference type="ARBA" id="ARBA00022553"/>
    </source>
</evidence>
<evidence type="ECO:0000259" key="9">
    <source>
        <dbReference type="PROSITE" id="PS51755"/>
    </source>
</evidence>
<dbReference type="PANTHER" id="PTHR48111:SF4">
    <property type="entry name" value="DNA-BINDING DUAL TRANSCRIPTIONAL REGULATOR OMPR"/>
    <property type="match status" value="1"/>
</dbReference>
<feature type="DNA-binding region" description="OmpR/PhoB-type" evidence="7">
    <location>
        <begin position="178"/>
        <end position="278"/>
    </location>
</feature>
<evidence type="ECO:0000259" key="8">
    <source>
        <dbReference type="PROSITE" id="PS50110"/>
    </source>
</evidence>
<evidence type="ECO:0000256" key="3">
    <source>
        <dbReference type="ARBA" id="ARBA00023015"/>
    </source>
</evidence>
<organism evidence="10 11">
    <name type="scientific">Methylobacterium isbiliense</name>
    <dbReference type="NCBI Taxonomy" id="315478"/>
    <lineage>
        <taxon>Bacteria</taxon>
        <taxon>Pseudomonadati</taxon>
        <taxon>Pseudomonadota</taxon>
        <taxon>Alphaproteobacteria</taxon>
        <taxon>Hyphomicrobiales</taxon>
        <taxon>Methylobacteriaceae</taxon>
        <taxon>Methylobacterium</taxon>
    </lineage>
</organism>
<dbReference type="EMBL" id="BPQQ01000018">
    <property type="protein sequence ID" value="GJD99805.1"/>
    <property type="molecule type" value="Genomic_DNA"/>
</dbReference>
<keyword evidence="4 7" id="KW-0238">DNA-binding</keyword>
<dbReference type="SMART" id="SM00862">
    <property type="entry name" value="Trans_reg_C"/>
    <property type="match status" value="1"/>
</dbReference>
<dbReference type="Pfam" id="PF00072">
    <property type="entry name" value="Response_reg"/>
    <property type="match status" value="1"/>
</dbReference>
<keyword evidence="3" id="KW-0805">Transcription regulation</keyword>
<evidence type="ECO:0000256" key="2">
    <source>
        <dbReference type="ARBA" id="ARBA00023012"/>
    </source>
</evidence>
<evidence type="ECO:0000313" key="11">
    <source>
        <dbReference type="Proteomes" id="UP001055153"/>
    </source>
</evidence>
<gene>
    <name evidence="10" type="primary">ompR_3</name>
    <name evidence="10" type="ORF">GMJLKIPL_1723</name>
</gene>
<dbReference type="Gene3D" id="3.40.50.2300">
    <property type="match status" value="1"/>
</dbReference>
<dbReference type="InterPro" id="IPR039420">
    <property type="entry name" value="WalR-like"/>
</dbReference>
<evidence type="ECO:0000256" key="6">
    <source>
        <dbReference type="PROSITE-ProRule" id="PRU00169"/>
    </source>
</evidence>